<proteinExistence type="predicted"/>
<name>A0AAE5H855_CLOBE</name>
<dbReference type="Proteomes" id="UP000822184">
    <property type="component" value="Unassembled WGS sequence"/>
</dbReference>
<organism evidence="1 2">
    <name type="scientific">Clostridium beijerinckii</name>
    <name type="common">Clostridium MP</name>
    <dbReference type="NCBI Taxonomy" id="1520"/>
    <lineage>
        <taxon>Bacteria</taxon>
        <taxon>Bacillati</taxon>
        <taxon>Bacillota</taxon>
        <taxon>Clostridia</taxon>
        <taxon>Eubacteriales</taxon>
        <taxon>Clostridiaceae</taxon>
        <taxon>Clostridium</taxon>
    </lineage>
</organism>
<protein>
    <submittedName>
        <fullName evidence="1">Uncharacterized protein</fullName>
    </submittedName>
</protein>
<comment type="caution">
    <text evidence="1">The sequence shown here is derived from an EMBL/GenBank/DDBJ whole genome shotgun (WGS) entry which is preliminary data.</text>
</comment>
<reference evidence="1" key="1">
    <citation type="submission" date="2020-06" db="EMBL/GenBank/DDBJ databases">
        <title>Genomic insights into acetone-butanol-ethanol (ABE) fermentation by sequencing solventogenic clostridia strains.</title>
        <authorList>
            <person name="Brown S."/>
        </authorList>
    </citation>
    <scope>NUCLEOTIDE SEQUENCE</scope>
    <source>
        <strain evidence="1">DJ123</strain>
    </source>
</reference>
<accession>A0AAE5H855</accession>
<dbReference type="AlphaFoldDB" id="A0AAE5H855"/>
<evidence type="ECO:0000313" key="2">
    <source>
        <dbReference type="Proteomes" id="UP000822184"/>
    </source>
</evidence>
<evidence type="ECO:0000313" key="1">
    <source>
        <dbReference type="EMBL" id="NSB16448.1"/>
    </source>
</evidence>
<dbReference type="EMBL" id="JABTDW010000001">
    <property type="protein sequence ID" value="NSB16448.1"/>
    <property type="molecule type" value="Genomic_DNA"/>
</dbReference>
<gene>
    <name evidence="1" type="ORF">BCD95_004707</name>
</gene>
<dbReference type="RefSeq" id="WP_077855910.1">
    <property type="nucleotide sequence ID" value="NZ_JABTDW010000001.1"/>
</dbReference>
<sequence>MDKKMTVFFRKSNGDLTDIIQDEQNMSVYGDLQTDYEMIYDFVVVDYDEYVMINKNLFCIVDGKLKLKNSEELQKYL</sequence>